<dbReference type="CDD" id="cd00093">
    <property type="entry name" value="HTH_XRE"/>
    <property type="match status" value="1"/>
</dbReference>
<dbReference type="InterPro" id="IPR001387">
    <property type="entry name" value="Cro/C1-type_HTH"/>
</dbReference>
<dbReference type="SMART" id="SM00530">
    <property type="entry name" value="HTH_XRE"/>
    <property type="match status" value="1"/>
</dbReference>
<evidence type="ECO:0000259" key="2">
    <source>
        <dbReference type="PROSITE" id="PS50943"/>
    </source>
</evidence>
<dbReference type="Pfam" id="PF12844">
    <property type="entry name" value="HTH_19"/>
    <property type="match status" value="1"/>
</dbReference>
<accession>A0A926E2D2</accession>
<keyword evidence="1" id="KW-0238">DNA-binding</keyword>
<evidence type="ECO:0000313" key="3">
    <source>
        <dbReference type="EMBL" id="MBC8558488.1"/>
    </source>
</evidence>
<dbReference type="AlphaFoldDB" id="A0A926E2D2"/>
<organism evidence="3 4">
    <name type="scientific">Fumia xinanensis</name>
    <dbReference type="NCBI Taxonomy" id="2763659"/>
    <lineage>
        <taxon>Bacteria</taxon>
        <taxon>Bacillati</taxon>
        <taxon>Bacillota</taxon>
        <taxon>Clostridia</taxon>
        <taxon>Eubacteriales</taxon>
        <taxon>Oscillospiraceae</taxon>
        <taxon>Fumia</taxon>
    </lineage>
</organism>
<dbReference type="RefSeq" id="WP_249293377.1">
    <property type="nucleotide sequence ID" value="NZ_JACRSV010000001.1"/>
</dbReference>
<reference evidence="3" key="1">
    <citation type="submission" date="2020-08" db="EMBL/GenBank/DDBJ databases">
        <title>Genome public.</title>
        <authorList>
            <person name="Liu C."/>
            <person name="Sun Q."/>
        </authorList>
    </citation>
    <scope>NUCLEOTIDE SEQUENCE</scope>
    <source>
        <strain evidence="3">NSJ-33</strain>
    </source>
</reference>
<gene>
    <name evidence="3" type="ORF">H8710_00250</name>
</gene>
<dbReference type="EMBL" id="JACRSV010000001">
    <property type="protein sequence ID" value="MBC8558488.1"/>
    <property type="molecule type" value="Genomic_DNA"/>
</dbReference>
<protein>
    <submittedName>
        <fullName evidence="3">Helix-turn-helix transcriptional regulator</fullName>
    </submittedName>
</protein>
<dbReference type="SUPFAM" id="SSF47413">
    <property type="entry name" value="lambda repressor-like DNA-binding domains"/>
    <property type="match status" value="1"/>
</dbReference>
<dbReference type="InterPro" id="IPR010982">
    <property type="entry name" value="Lambda_DNA-bd_dom_sf"/>
</dbReference>
<dbReference type="PANTHER" id="PTHR46558:SF11">
    <property type="entry name" value="HTH-TYPE TRANSCRIPTIONAL REGULATOR XRE"/>
    <property type="match status" value="1"/>
</dbReference>
<evidence type="ECO:0000256" key="1">
    <source>
        <dbReference type="ARBA" id="ARBA00023125"/>
    </source>
</evidence>
<name>A0A926E2D2_9FIRM</name>
<keyword evidence="4" id="KW-1185">Reference proteome</keyword>
<feature type="domain" description="HTH cro/C1-type" evidence="2">
    <location>
        <begin position="11"/>
        <end position="65"/>
    </location>
</feature>
<proteinExistence type="predicted"/>
<dbReference type="Proteomes" id="UP000610760">
    <property type="component" value="Unassembled WGS sequence"/>
</dbReference>
<dbReference type="PANTHER" id="PTHR46558">
    <property type="entry name" value="TRACRIPTIONAL REGULATORY PROTEIN-RELATED-RELATED"/>
    <property type="match status" value="1"/>
</dbReference>
<dbReference type="Gene3D" id="1.10.260.40">
    <property type="entry name" value="lambda repressor-like DNA-binding domains"/>
    <property type="match status" value="1"/>
</dbReference>
<evidence type="ECO:0000313" key="4">
    <source>
        <dbReference type="Proteomes" id="UP000610760"/>
    </source>
</evidence>
<sequence>MNSEINLGKRLYELRTSRSLNQKQLGEIVGLSHKAISTIESGSRYTTIEKLVQLADYFDVSTDYLLGLSDDPNRH</sequence>
<dbReference type="GO" id="GO:0003677">
    <property type="term" value="F:DNA binding"/>
    <property type="evidence" value="ECO:0007669"/>
    <property type="project" value="UniProtKB-KW"/>
</dbReference>
<dbReference type="PROSITE" id="PS50943">
    <property type="entry name" value="HTH_CROC1"/>
    <property type="match status" value="1"/>
</dbReference>
<comment type="caution">
    <text evidence="3">The sequence shown here is derived from an EMBL/GenBank/DDBJ whole genome shotgun (WGS) entry which is preliminary data.</text>
</comment>